<name>A0A5J4NE61_9TREM</name>
<evidence type="ECO:0000256" key="7">
    <source>
        <dbReference type="ARBA" id="ARBA00022982"/>
    </source>
</evidence>
<evidence type="ECO:0000256" key="10">
    <source>
        <dbReference type="ARBA" id="ARBA00023136"/>
    </source>
</evidence>
<evidence type="ECO:0000256" key="5">
    <source>
        <dbReference type="ARBA" id="ARBA00022692"/>
    </source>
</evidence>
<dbReference type="GO" id="GO:0140575">
    <property type="term" value="F:transmembrane monodehydroascorbate reductase activity"/>
    <property type="evidence" value="ECO:0007669"/>
    <property type="project" value="InterPro"/>
</dbReference>
<comment type="caution">
    <text evidence="14">The sequence shown here is derived from an EMBL/GenBank/DDBJ whole genome shotgun (WGS) entry which is preliminary data.</text>
</comment>
<evidence type="ECO:0000313" key="14">
    <source>
        <dbReference type="EMBL" id="KAA3673754.1"/>
    </source>
</evidence>
<dbReference type="Pfam" id="PF03188">
    <property type="entry name" value="Cytochrom_B561"/>
    <property type="match status" value="1"/>
</dbReference>
<dbReference type="InterPro" id="IPR045150">
    <property type="entry name" value="CYB561D1/2"/>
</dbReference>
<dbReference type="PANTHER" id="PTHR15422:SF45">
    <property type="entry name" value="CYTOCHROME B561 DOMAIN-CONTAINING PROTEIN"/>
    <property type="match status" value="1"/>
</dbReference>
<dbReference type="Proteomes" id="UP000324629">
    <property type="component" value="Unassembled WGS sequence"/>
</dbReference>
<feature type="transmembrane region" description="Helical" evidence="12">
    <location>
        <begin position="12"/>
        <end position="30"/>
    </location>
</feature>
<dbReference type="GO" id="GO:0140571">
    <property type="term" value="F:transmembrane ascorbate ferrireductase activity"/>
    <property type="evidence" value="ECO:0007669"/>
    <property type="project" value="UniProtKB-EC"/>
</dbReference>
<feature type="transmembrane region" description="Helical" evidence="12">
    <location>
        <begin position="36"/>
        <end position="55"/>
    </location>
</feature>
<keyword evidence="9" id="KW-0408">Iron</keyword>
<gene>
    <name evidence="14" type="ORF">DEA37_0006472</name>
</gene>
<dbReference type="GO" id="GO:0046872">
    <property type="term" value="F:metal ion binding"/>
    <property type="evidence" value="ECO:0007669"/>
    <property type="project" value="UniProtKB-KW"/>
</dbReference>
<feature type="transmembrane region" description="Helical" evidence="12">
    <location>
        <begin position="109"/>
        <end position="132"/>
    </location>
</feature>
<evidence type="ECO:0000256" key="9">
    <source>
        <dbReference type="ARBA" id="ARBA00023004"/>
    </source>
</evidence>
<evidence type="ECO:0000256" key="12">
    <source>
        <dbReference type="SAM" id="Phobius"/>
    </source>
</evidence>
<dbReference type="InterPro" id="IPR006593">
    <property type="entry name" value="Cyt_b561/ferric_Rdtase_TM"/>
</dbReference>
<keyword evidence="6" id="KW-0479">Metal-binding</keyword>
<dbReference type="GO" id="GO:0016020">
    <property type="term" value="C:membrane"/>
    <property type="evidence" value="ECO:0007669"/>
    <property type="project" value="UniProtKB-SubCell"/>
</dbReference>
<dbReference type="EC" id="7.2.1.3" evidence="11"/>
<comment type="cofactor">
    <cofactor evidence="1">
        <name>heme b</name>
        <dbReference type="ChEBI" id="CHEBI:60344"/>
    </cofactor>
</comment>
<dbReference type="AlphaFoldDB" id="A0A5J4NE61"/>
<keyword evidence="3" id="KW-0813">Transport</keyword>
<sequence>MRREMLHLVGSCLLDFIPTITFLTIGWLAFPMDNLFAYHPFFVSIAMLVLMPYGVRIMDRHVCWLPVRPRTQMIKWHWIVQCIASMLLILGGAAIYLNKTRSGKSHFTTWHGLCGLLTLLYVAIQLLAGFVFHWKLWPIRLLTHNQASLYHAYSGFGLLILSTLTILLGLQSSWVASKLRGLIPQGYECVIIVLSAMVCCSIIRIAFQIRRFNFRRLFSRTRK</sequence>
<accession>A0A5J4NE61</accession>
<keyword evidence="8 12" id="KW-1133">Transmembrane helix</keyword>
<dbReference type="PANTHER" id="PTHR15422">
    <property type="entry name" value="OS05G0565100 PROTEIN"/>
    <property type="match status" value="1"/>
</dbReference>
<dbReference type="EMBL" id="QNGE01003667">
    <property type="protein sequence ID" value="KAA3673754.1"/>
    <property type="molecule type" value="Genomic_DNA"/>
</dbReference>
<evidence type="ECO:0000256" key="3">
    <source>
        <dbReference type="ARBA" id="ARBA00022448"/>
    </source>
</evidence>
<organism evidence="14 15">
    <name type="scientific">Paragonimus westermani</name>
    <dbReference type="NCBI Taxonomy" id="34504"/>
    <lineage>
        <taxon>Eukaryota</taxon>
        <taxon>Metazoa</taxon>
        <taxon>Spiralia</taxon>
        <taxon>Lophotrochozoa</taxon>
        <taxon>Platyhelminthes</taxon>
        <taxon>Trematoda</taxon>
        <taxon>Digenea</taxon>
        <taxon>Plagiorchiida</taxon>
        <taxon>Troglotremata</taxon>
        <taxon>Troglotrematidae</taxon>
        <taxon>Paragonimus</taxon>
    </lineage>
</organism>
<comment type="subcellular location">
    <subcellularLocation>
        <location evidence="2">Membrane</location>
        <topology evidence="2">Multi-pass membrane protein</topology>
    </subcellularLocation>
</comment>
<feature type="transmembrane region" description="Helical" evidence="12">
    <location>
        <begin position="190"/>
        <end position="207"/>
    </location>
</feature>
<protein>
    <recommendedName>
        <fullName evidence="11">ascorbate ferrireductase (transmembrane)</fullName>
        <ecNumber evidence="11">7.2.1.3</ecNumber>
    </recommendedName>
</protein>
<evidence type="ECO:0000256" key="4">
    <source>
        <dbReference type="ARBA" id="ARBA00022617"/>
    </source>
</evidence>
<evidence type="ECO:0000256" key="8">
    <source>
        <dbReference type="ARBA" id="ARBA00022989"/>
    </source>
</evidence>
<evidence type="ECO:0000256" key="11">
    <source>
        <dbReference type="ARBA" id="ARBA00024225"/>
    </source>
</evidence>
<reference evidence="14 15" key="1">
    <citation type="journal article" date="2019" name="Gigascience">
        <title>Whole-genome sequence of the oriental lung fluke Paragonimus westermani.</title>
        <authorList>
            <person name="Oey H."/>
            <person name="Zakrzewski M."/>
            <person name="Narain K."/>
            <person name="Devi K.R."/>
            <person name="Agatsuma T."/>
            <person name="Nawaratna S."/>
            <person name="Gobert G.N."/>
            <person name="Jones M.K."/>
            <person name="Ragan M.A."/>
            <person name="McManus D.P."/>
            <person name="Krause L."/>
        </authorList>
    </citation>
    <scope>NUCLEOTIDE SEQUENCE [LARGE SCALE GENOMIC DNA]</scope>
    <source>
        <strain evidence="14 15">IND2009</strain>
    </source>
</reference>
<keyword evidence="7" id="KW-0249">Electron transport</keyword>
<keyword evidence="10 12" id="KW-0472">Membrane</keyword>
<dbReference type="PROSITE" id="PS50939">
    <property type="entry name" value="CYTOCHROME_B561"/>
    <property type="match status" value="1"/>
</dbReference>
<keyword evidence="15" id="KW-1185">Reference proteome</keyword>
<keyword evidence="5 12" id="KW-0812">Transmembrane</keyword>
<proteinExistence type="predicted"/>
<evidence type="ECO:0000313" key="15">
    <source>
        <dbReference type="Proteomes" id="UP000324629"/>
    </source>
</evidence>
<evidence type="ECO:0000259" key="13">
    <source>
        <dbReference type="PROSITE" id="PS50939"/>
    </source>
</evidence>
<dbReference type="SMART" id="SM00665">
    <property type="entry name" value="B561"/>
    <property type="match status" value="1"/>
</dbReference>
<feature type="transmembrane region" description="Helical" evidence="12">
    <location>
        <begin position="152"/>
        <end position="170"/>
    </location>
</feature>
<feature type="transmembrane region" description="Helical" evidence="12">
    <location>
        <begin position="76"/>
        <end position="97"/>
    </location>
</feature>
<keyword evidence="4" id="KW-0349">Heme</keyword>
<evidence type="ECO:0000256" key="2">
    <source>
        <dbReference type="ARBA" id="ARBA00004141"/>
    </source>
</evidence>
<evidence type="ECO:0000256" key="6">
    <source>
        <dbReference type="ARBA" id="ARBA00022723"/>
    </source>
</evidence>
<feature type="domain" description="Cytochrome b561" evidence="13">
    <location>
        <begin position="5"/>
        <end position="208"/>
    </location>
</feature>
<dbReference type="Gene3D" id="1.20.120.1770">
    <property type="match status" value="1"/>
</dbReference>
<evidence type="ECO:0000256" key="1">
    <source>
        <dbReference type="ARBA" id="ARBA00001970"/>
    </source>
</evidence>